<evidence type="ECO:0000313" key="2">
    <source>
        <dbReference type="EMBL" id="ACA59530.1"/>
    </source>
</evidence>
<keyword evidence="1" id="KW-0812">Transmembrane</keyword>
<dbReference type="EMBL" id="CP000860">
    <property type="protein sequence ID" value="ACA59530.1"/>
    <property type="molecule type" value="Genomic_DNA"/>
</dbReference>
<dbReference type="NCBIfam" id="NF033218">
    <property type="entry name" value="anchor_AmaP"/>
    <property type="match status" value="1"/>
</dbReference>
<dbReference type="eggNOG" id="COG1302">
    <property type="taxonomic scope" value="Bacteria"/>
</dbReference>
<dbReference type="OrthoDB" id="1679795at2"/>
<dbReference type="Proteomes" id="UP000008544">
    <property type="component" value="Chromosome"/>
</dbReference>
<organism evidence="2 3">
    <name type="scientific">Desulforudis audaxviator (strain MP104C)</name>
    <dbReference type="NCBI Taxonomy" id="477974"/>
    <lineage>
        <taxon>Bacteria</taxon>
        <taxon>Bacillati</taxon>
        <taxon>Bacillota</taxon>
        <taxon>Clostridia</taxon>
        <taxon>Thermoanaerobacterales</taxon>
        <taxon>Candidatus Desulforudaceae</taxon>
        <taxon>Candidatus Desulforudis</taxon>
    </lineage>
</organism>
<gene>
    <name evidence="2" type="ordered locus">Daud_1018</name>
</gene>
<dbReference type="KEGG" id="dau:Daud_1018"/>
<dbReference type="HOGENOM" id="CLU_120389_2_0_9"/>
<feature type="transmembrane region" description="Helical" evidence="1">
    <location>
        <begin position="7"/>
        <end position="32"/>
    </location>
</feature>
<reference evidence="3" key="1">
    <citation type="submission" date="2007-10" db="EMBL/GenBank/DDBJ databases">
        <title>Complete sequence of chromosome of Desulforudis audaxviator MP104C.</title>
        <authorList>
            <person name="Copeland A."/>
            <person name="Lucas S."/>
            <person name="Lapidus A."/>
            <person name="Barry K."/>
            <person name="Glavina del Rio T."/>
            <person name="Dalin E."/>
            <person name="Tice H."/>
            <person name="Bruce D."/>
            <person name="Pitluck S."/>
            <person name="Lowry S.R."/>
            <person name="Larimer F."/>
            <person name="Land M.L."/>
            <person name="Hauser L."/>
            <person name="Kyrpides N."/>
            <person name="Ivanova N.N."/>
            <person name="Richardson P."/>
        </authorList>
    </citation>
    <scope>NUCLEOTIDE SEQUENCE [LARGE SCALE GENOMIC DNA]</scope>
    <source>
        <strain evidence="3">MP104C</strain>
    </source>
</reference>
<proteinExistence type="predicted"/>
<keyword evidence="1" id="KW-1133">Transmembrane helix</keyword>
<dbReference type="STRING" id="477974.Daud_1018"/>
<keyword evidence="3" id="KW-1185">Reference proteome</keyword>
<protein>
    <recommendedName>
        <fullName evidence="4">Alkaline shock response membrane anchor protein AmaP</fullName>
    </recommendedName>
</protein>
<evidence type="ECO:0000256" key="1">
    <source>
        <dbReference type="SAM" id="Phobius"/>
    </source>
</evidence>
<dbReference type="AlphaFoldDB" id="B1I3L8"/>
<reference evidence="2 3" key="2">
    <citation type="journal article" date="2008" name="Science">
        <title>Environmental genomics reveals a single-species ecosystem deep within Earth.</title>
        <authorList>
            <person name="Chivian D."/>
            <person name="Brodie E.L."/>
            <person name="Alm E.J."/>
            <person name="Culley D.E."/>
            <person name="Dehal P.S."/>
            <person name="Desantis T.Z."/>
            <person name="Gihring T.M."/>
            <person name="Lapidus A."/>
            <person name="Lin L.H."/>
            <person name="Lowry S.R."/>
            <person name="Moser D.P."/>
            <person name="Richardson P.M."/>
            <person name="Southam G."/>
            <person name="Wanger G."/>
            <person name="Pratt L.M."/>
            <person name="Andersen G.L."/>
            <person name="Hazen T.C."/>
            <person name="Brockman F.J."/>
            <person name="Arkin A.P."/>
            <person name="Onstott T.C."/>
        </authorList>
    </citation>
    <scope>NUCLEOTIDE SEQUENCE [LARGE SCALE GENOMIC DNA]</scope>
    <source>
        <strain evidence="2 3">MP104C</strain>
    </source>
</reference>
<evidence type="ECO:0000313" key="3">
    <source>
        <dbReference type="Proteomes" id="UP000008544"/>
    </source>
</evidence>
<accession>B1I3L8</accession>
<dbReference type="RefSeq" id="WP_012302116.1">
    <property type="nucleotide sequence ID" value="NC_010424.1"/>
</dbReference>
<feature type="transmembrane region" description="Helical" evidence="1">
    <location>
        <begin position="44"/>
        <end position="63"/>
    </location>
</feature>
<sequence length="175" mass="18827">MGPFDRGLLAIYALAVSASIVIGILIFTGVVAPTQLEVLLRPEHNALATGVLGVFLLAGLRLLGVSLRRKKESQAIVDESALGQVRVSLTALENLIEKVVSPVPGIREVRPKVGPEDGGIGIRLKVIASPDINVPEMSRVIQQLVQDQIREVTGLTVNRVRIEIENFAISKGRVE</sequence>
<evidence type="ECO:0008006" key="4">
    <source>
        <dbReference type="Google" id="ProtNLM"/>
    </source>
</evidence>
<name>B1I3L8_DESAP</name>
<keyword evidence="1" id="KW-0472">Membrane</keyword>